<dbReference type="EMBL" id="FN324473">
    <property type="protein sequence ID" value="CAX80197.1"/>
    <property type="molecule type" value="mRNA"/>
</dbReference>
<sequence length="105" mass="12532">MKILIIVLLTTLFFEHYLGQLVASNQNNQDGVMKYVGSGVEIPLTTLVGGSRNSRHFRRLSCRRCRNCRYCPYCRRCRRRRRRHRNHHQYYPNHGNWRAINIGSN</sequence>
<evidence type="ECO:0000313" key="2">
    <source>
        <dbReference type="EMBL" id="CAX80125.1"/>
    </source>
</evidence>
<dbReference type="EMBL" id="FN324446">
    <property type="protein sequence ID" value="CAX80170.1"/>
    <property type="molecule type" value="mRNA"/>
</dbReference>
<dbReference type="EMBL" id="FN324463">
    <property type="protein sequence ID" value="CAX80187.1"/>
    <property type="molecule type" value="mRNA"/>
</dbReference>
<dbReference type="EMBL" id="FN324404">
    <property type="protein sequence ID" value="CAX80128.1"/>
    <property type="molecule type" value="mRNA"/>
</dbReference>
<dbReference type="EMBL" id="FN324453">
    <property type="protein sequence ID" value="CAX80177.1"/>
    <property type="molecule type" value="mRNA"/>
</dbReference>
<dbReference type="EMBL" id="FN324432">
    <property type="protein sequence ID" value="CAX80156.1"/>
    <property type="molecule type" value="mRNA"/>
</dbReference>
<dbReference type="AlphaFoldDB" id="C7TR99"/>
<feature type="chain" id="PRO_5010828712" evidence="1">
    <location>
        <begin position="20"/>
        <end position="105"/>
    </location>
</feature>
<reference evidence="2" key="1">
    <citation type="journal article" date="2009" name="Nature">
        <title>The Schistosoma japonicum genome reveals features of host-parasite interplay.</title>
        <authorList>
            <person name="Liu F."/>
            <person name="Zhou Y."/>
            <person name="Wang Z.Q."/>
            <person name="Lu G."/>
            <person name="Zheng H."/>
            <person name="Brindley P.J."/>
            <person name="McManus D.P."/>
            <person name="Blair D."/>
            <person name="Zhang Q.H."/>
            <person name="Zhong Y."/>
            <person name="Wang S."/>
            <person name="Han Z.G."/>
            <person name="Chen Z."/>
        </authorList>
    </citation>
    <scope>NUCLEOTIDE SEQUENCE</scope>
    <source>
        <strain evidence="2">Anhui</strain>
    </source>
</reference>
<name>C7TR99_SCHJA</name>
<dbReference type="EMBL" id="FN324408">
    <property type="protein sequence ID" value="CAX80132.1"/>
    <property type="molecule type" value="mRNA"/>
</dbReference>
<dbReference type="EMBL" id="FN324401">
    <property type="protein sequence ID" value="CAX80125.1"/>
    <property type="molecule type" value="mRNA"/>
</dbReference>
<reference evidence="2" key="2">
    <citation type="submission" date="2009-03" db="EMBL/GenBank/DDBJ databases">
        <authorList>
            <person name="Gang L."/>
        </authorList>
    </citation>
    <scope>NUCLEOTIDE SEQUENCE</scope>
    <source>
        <strain evidence="2">Anhui</strain>
    </source>
</reference>
<dbReference type="EMBL" id="FN324475">
    <property type="protein sequence ID" value="CAX80199.1"/>
    <property type="molecule type" value="mRNA"/>
</dbReference>
<dbReference type="EMBL" id="FN324418">
    <property type="protein sequence ID" value="CAX80142.1"/>
    <property type="molecule type" value="mRNA"/>
</dbReference>
<dbReference type="EMBL" id="FN324407">
    <property type="protein sequence ID" value="CAX80131.1"/>
    <property type="molecule type" value="mRNA"/>
</dbReference>
<accession>C7TR99</accession>
<dbReference type="EMBL" id="FN324419">
    <property type="protein sequence ID" value="CAX80143.1"/>
    <property type="molecule type" value="mRNA"/>
</dbReference>
<protein>
    <submittedName>
        <fullName evidence="2">Uncharacterized protein</fullName>
    </submittedName>
</protein>
<organism evidence="2">
    <name type="scientific">Schistosoma japonicum</name>
    <name type="common">Blood fluke</name>
    <dbReference type="NCBI Taxonomy" id="6182"/>
    <lineage>
        <taxon>Eukaryota</taxon>
        <taxon>Metazoa</taxon>
        <taxon>Spiralia</taxon>
        <taxon>Lophotrochozoa</taxon>
        <taxon>Platyhelminthes</taxon>
        <taxon>Trematoda</taxon>
        <taxon>Digenea</taxon>
        <taxon>Strigeidida</taxon>
        <taxon>Schistosomatoidea</taxon>
        <taxon>Schistosomatidae</taxon>
        <taxon>Schistosoma</taxon>
    </lineage>
</organism>
<proteinExistence type="evidence at transcript level"/>
<feature type="signal peptide" evidence="1">
    <location>
        <begin position="1"/>
        <end position="19"/>
    </location>
</feature>
<evidence type="ECO:0000256" key="1">
    <source>
        <dbReference type="SAM" id="SignalP"/>
    </source>
</evidence>
<dbReference type="EMBL" id="FN324417">
    <property type="protein sequence ID" value="CAX80141.1"/>
    <property type="molecule type" value="mRNA"/>
</dbReference>
<keyword evidence="1" id="KW-0732">Signal</keyword>
<dbReference type="EMBL" id="FN324444">
    <property type="protein sequence ID" value="CAX80168.1"/>
    <property type="molecule type" value="mRNA"/>
</dbReference>
<dbReference type="EMBL" id="FN324435">
    <property type="protein sequence ID" value="CAX80159.1"/>
    <property type="molecule type" value="mRNA"/>
</dbReference>
<dbReference type="EMBL" id="FN324434">
    <property type="protein sequence ID" value="CAX80158.1"/>
    <property type="molecule type" value="mRNA"/>
</dbReference>
<dbReference type="EMBL" id="FN324458">
    <property type="protein sequence ID" value="CAX80182.1"/>
    <property type="molecule type" value="mRNA"/>
</dbReference>
<dbReference type="EMBL" id="FN324440">
    <property type="protein sequence ID" value="CAX80164.1"/>
    <property type="molecule type" value="mRNA"/>
</dbReference>
<dbReference type="EMBL" id="FN324465">
    <property type="protein sequence ID" value="CAX80189.1"/>
    <property type="molecule type" value="mRNA"/>
</dbReference>
<dbReference type="EMBL" id="FN324429">
    <property type="protein sequence ID" value="CAX80153.1"/>
    <property type="molecule type" value="mRNA"/>
</dbReference>
<dbReference type="EMBL" id="FN324459">
    <property type="protein sequence ID" value="CAX80183.1"/>
    <property type="molecule type" value="mRNA"/>
</dbReference>